<accession>A0AAD7WHX9</accession>
<reference evidence="2" key="1">
    <citation type="journal article" date="2023" name="Science">
        <title>Genome structures resolve the early diversification of teleost fishes.</title>
        <authorList>
            <person name="Parey E."/>
            <person name="Louis A."/>
            <person name="Montfort J."/>
            <person name="Bouchez O."/>
            <person name="Roques C."/>
            <person name="Iampietro C."/>
            <person name="Lluch J."/>
            <person name="Castinel A."/>
            <person name="Donnadieu C."/>
            <person name="Desvignes T."/>
            <person name="Floi Bucao C."/>
            <person name="Jouanno E."/>
            <person name="Wen M."/>
            <person name="Mejri S."/>
            <person name="Dirks R."/>
            <person name="Jansen H."/>
            <person name="Henkel C."/>
            <person name="Chen W.J."/>
            <person name="Zahm M."/>
            <person name="Cabau C."/>
            <person name="Klopp C."/>
            <person name="Thompson A.W."/>
            <person name="Robinson-Rechavi M."/>
            <person name="Braasch I."/>
            <person name="Lecointre G."/>
            <person name="Bobe J."/>
            <person name="Postlethwait J.H."/>
            <person name="Berthelot C."/>
            <person name="Roest Crollius H."/>
            <person name="Guiguen Y."/>
        </authorList>
    </citation>
    <scope>NUCLEOTIDE SEQUENCE</scope>
    <source>
        <strain evidence="2">NC1722</strain>
    </source>
</reference>
<feature type="region of interest" description="Disordered" evidence="1">
    <location>
        <begin position="36"/>
        <end position="69"/>
    </location>
</feature>
<evidence type="ECO:0000313" key="2">
    <source>
        <dbReference type="EMBL" id="KAJ8397691.1"/>
    </source>
</evidence>
<organism evidence="2 3">
    <name type="scientific">Aldrovandia affinis</name>
    <dbReference type="NCBI Taxonomy" id="143900"/>
    <lineage>
        <taxon>Eukaryota</taxon>
        <taxon>Metazoa</taxon>
        <taxon>Chordata</taxon>
        <taxon>Craniata</taxon>
        <taxon>Vertebrata</taxon>
        <taxon>Euteleostomi</taxon>
        <taxon>Actinopterygii</taxon>
        <taxon>Neopterygii</taxon>
        <taxon>Teleostei</taxon>
        <taxon>Notacanthiformes</taxon>
        <taxon>Halosauridae</taxon>
        <taxon>Aldrovandia</taxon>
    </lineage>
</organism>
<dbReference type="Proteomes" id="UP001221898">
    <property type="component" value="Unassembled WGS sequence"/>
</dbReference>
<gene>
    <name evidence="2" type="ORF">AAFF_G00436900</name>
</gene>
<sequence>MTANTPLLNRSRLKPGQLLHIVNQLYPYIVQFREETPNTSSCPGEKPVSKRHRPPGVEEGDANTWASGP</sequence>
<comment type="caution">
    <text evidence="2">The sequence shown here is derived from an EMBL/GenBank/DDBJ whole genome shotgun (WGS) entry which is preliminary data.</text>
</comment>
<dbReference type="AlphaFoldDB" id="A0AAD7WHX9"/>
<evidence type="ECO:0000313" key="3">
    <source>
        <dbReference type="Proteomes" id="UP001221898"/>
    </source>
</evidence>
<proteinExistence type="predicted"/>
<name>A0AAD7WHX9_9TELE</name>
<keyword evidence="3" id="KW-1185">Reference proteome</keyword>
<evidence type="ECO:0000256" key="1">
    <source>
        <dbReference type="SAM" id="MobiDB-lite"/>
    </source>
</evidence>
<protein>
    <submittedName>
        <fullName evidence="2">Uncharacterized protein</fullName>
    </submittedName>
</protein>
<dbReference type="EMBL" id="JAINUG010000096">
    <property type="protein sequence ID" value="KAJ8397691.1"/>
    <property type="molecule type" value="Genomic_DNA"/>
</dbReference>